<dbReference type="PANTHER" id="PTHR42951">
    <property type="entry name" value="METALLO-BETA-LACTAMASE DOMAIN-CONTAINING"/>
    <property type="match status" value="1"/>
</dbReference>
<dbReference type="CDD" id="cd06262">
    <property type="entry name" value="metallo-hydrolase-like_MBL-fold"/>
    <property type="match status" value="1"/>
</dbReference>
<gene>
    <name evidence="2" type="ORF">Q9L58_010587</name>
</gene>
<proteinExistence type="predicted"/>
<sequence length="304" mass="33008">MASPAFSAYRLNHSTFRITENSLLTKSSAENPQIYLKFYDALIVVIDTGSARKPDDKNITLRQFIETVPVAANDGKPLNEGGRREYTLVMTHCHFDRIGGISDFPASTVVCASSAARSFLAPATLPAHSLCELVAIPTPTYTPTLFLEDGETFPHVADHETPLLVVHTPGHTPDSLSLYDPGERNLFVGDTLYENTAMTFPMQGNLQAYMSSLDKLLALVHKERDGATLAGGRGVWDVDAGSLVGYVRGFMERVLNGSAVGVGKGESRGIKVIEYGEGKVSFFAPERVFEDGRKALGFAYTSKP</sequence>
<dbReference type="InterPro" id="IPR050855">
    <property type="entry name" value="NDM-1-like"/>
</dbReference>
<keyword evidence="3" id="KW-1185">Reference proteome</keyword>
<feature type="domain" description="Metallo-beta-lactamase" evidence="1">
    <location>
        <begin position="31"/>
        <end position="233"/>
    </location>
</feature>
<dbReference type="Pfam" id="PF00753">
    <property type="entry name" value="Lactamase_B"/>
    <property type="match status" value="1"/>
</dbReference>
<evidence type="ECO:0000313" key="2">
    <source>
        <dbReference type="EMBL" id="KAL0630566.1"/>
    </source>
</evidence>
<reference evidence="2 3" key="1">
    <citation type="submission" date="2024-02" db="EMBL/GenBank/DDBJ databases">
        <title>Discinaceae phylogenomics.</title>
        <authorList>
            <person name="Dirks A.C."/>
            <person name="James T.Y."/>
        </authorList>
    </citation>
    <scope>NUCLEOTIDE SEQUENCE [LARGE SCALE GENOMIC DNA]</scope>
    <source>
        <strain evidence="2 3">ACD0624</strain>
    </source>
</reference>
<dbReference type="SMART" id="SM00849">
    <property type="entry name" value="Lactamase_B"/>
    <property type="match status" value="1"/>
</dbReference>
<evidence type="ECO:0000313" key="3">
    <source>
        <dbReference type="Proteomes" id="UP001447188"/>
    </source>
</evidence>
<accession>A0ABR3G4N8</accession>
<dbReference type="SUPFAM" id="SSF56281">
    <property type="entry name" value="Metallo-hydrolase/oxidoreductase"/>
    <property type="match status" value="1"/>
</dbReference>
<dbReference type="Proteomes" id="UP001447188">
    <property type="component" value="Unassembled WGS sequence"/>
</dbReference>
<comment type="caution">
    <text evidence="2">The sequence shown here is derived from an EMBL/GenBank/DDBJ whole genome shotgun (WGS) entry which is preliminary data.</text>
</comment>
<protein>
    <recommendedName>
        <fullName evidence="1">Metallo-beta-lactamase domain-containing protein</fullName>
    </recommendedName>
</protein>
<dbReference type="EMBL" id="JBBBZM010000507">
    <property type="protein sequence ID" value="KAL0630566.1"/>
    <property type="molecule type" value="Genomic_DNA"/>
</dbReference>
<organism evidence="2 3">
    <name type="scientific">Discina gigas</name>
    <dbReference type="NCBI Taxonomy" id="1032678"/>
    <lineage>
        <taxon>Eukaryota</taxon>
        <taxon>Fungi</taxon>
        <taxon>Dikarya</taxon>
        <taxon>Ascomycota</taxon>
        <taxon>Pezizomycotina</taxon>
        <taxon>Pezizomycetes</taxon>
        <taxon>Pezizales</taxon>
        <taxon>Discinaceae</taxon>
        <taxon>Discina</taxon>
    </lineage>
</organism>
<dbReference type="InterPro" id="IPR036866">
    <property type="entry name" value="RibonucZ/Hydroxyglut_hydro"/>
</dbReference>
<name>A0ABR3G4N8_9PEZI</name>
<dbReference type="PANTHER" id="PTHR42951:SF4">
    <property type="entry name" value="ACYL-COENZYME A THIOESTERASE MBLAC2"/>
    <property type="match status" value="1"/>
</dbReference>
<evidence type="ECO:0000259" key="1">
    <source>
        <dbReference type="SMART" id="SM00849"/>
    </source>
</evidence>
<dbReference type="Gene3D" id="3.60.15.10">
    <property type="entry name" value="Ribonuclease Z/Hydroxyacylglutathione hydrolase-like"/>
    <property type="match status" value="1"/>
</dbReference>
<dbReference type="InterPro" id="IPR001279">
    <property type="entry name" value="Metallo-B-lactamas"/>
</dbReference>